<keyword evidence="1" id="KW-0812">Transmembrane</keyword>
<evidence type="ECO:0000313" key="2">
    <source>
        <dbReference type="EMBL" id="RRC99283.1"/>
    </source>
</evidence>
<protein>
    <recommendedName>
        <fullName evidence="4">AraC family transcriptional regulator</fullName>
    </recommendedName>
</protein>
<dbReference type="OrthoDB" id="6116879at2"/>
<sequence>MALPQRNLLLRGLYGLSMIGMFAFLIWQSWLPFSEAAVVAQPQSDKPSQAKQLSVVKQQSSEEITVTNQPVWQSVFGISGLSRKVDLQSDVDQQIRDHWQALAESPLAGYIQADKPVYGIYRDYDSSTNTVILTLGIKAQVEGMPRIAVAEGRYKTYRDDTVLDVWQKTKDSYKDFLYQSDFERWQLDNNYQPVAVTAFLGLK</sequence>
<proteinExistence type="predicted"/>
<evidence type="ECO:0000256" key="1">
    <source>
        <dbReference type="SAM" id="Phobius"/>
    </source>
</evidence>
<organism evidence="2 3">
    <name type="scientific">Amphritea balenae</name>
    <dbReference type="NCBI Taxonomy" id="452629"/>
    <lineage>
        <taxon>Bacteria</taxon>
        <taxon>Pseudomonadati</taxon>
        <taxon>Pseudomonadota</taxon>
        <taxon>Gammaproteobacteria</taxon>
        <taxon>Oceanospirillales</taxon>
        <taxon>Oceanospirillaceae</taxon>
        <taxon>Amphritea</taxon>
    </lineage>
</organism>
<gene>
    <name evidence="2" type="ORF">EHS89_10575</name>
</gene>
<dbReference type="EMBL" id="RQXV01000005">
    <property type="protein sequence ID" value="RRC99283.1"/>
    <property type="molecule type" value="Genomic_DNA"/>
</dbReference>
<reference evidence="2 3" key="1">
    <citation type="submission" date="2018-11" db="EMBL/GenBank/DDBJ databases">
        <title>The draft genome sequence of Amphritea balenae JAMM 1525T.</title>
        <authorList>
            <person name="Fang Z."/>
            <person name="Zhang Y."/>
            <person name="Han X."/>
        </authorList>
    </citation>
    <scope>NUCLEOTIDE SEQUENCE [LARGE SCALE GENOMIC DNA]</scope>
    <source>
        <strain evidence="2 3">JAMM 1525</strain>
    </source>
</reference>
<feature type="transmembrane region" description="Helical" evidence="1">
    <location>
        <begin position="12"/>
        <end position="31"/>
    </location>
</feature>
<comment type="caution">
    <text evidence="2">The sequence shown here is derived from an EMBL/GenBank/DDBJ whole genome shotgun (WGS) entry which is preliminary data.</text>
</comment>
<dbReference type="InterPro" id="IPR011256">
    <property type="entry name" value="Reg_factor_effector_dom_sf"/>
</dbReference>
<evidence type="ECO:0008006" key="4">
    <source>
        <dbReference type="Google" id="ProtNLM"/>
    </source>
</evidence>
<keyword evidence="1" id="KW-1133">Transmembrane helix</keyword>
<dbReference type="AlphaFoldDB" id="A0A3P1SQ83"/>
<accession>A0A3P1SQ83</accession>
<evidence type="ECO:0000313" key="3">
    <source>
        <dbReference type="Proteomes" id="UP000267535"/>
    </source>
</evidence>
<keyword evidence="3" id="KW-1185">Reference proteome</keyword>
<dbReference type="Proteomes" id="UP000267535">
    <property type="component" value="Unassembled WGS sequence"/>
</dbReference>
<keyword evidence="1" id="KW-0472">Membrane</keyword>
<dbReference type="RefSeq" id="WP_124926121.1">
    <property type="nucleotide sequence ID" value="NZ_BMOH01000004.1"/>
</dbReference>
<name>A0A3P1SQ83_9GAMM</name>
<dbReference type="Gene3D" id="3.20.80.10">
    <property type="entry name" value="Regulatory factor, effector binding domain"/>
    <property type="match status" value="1"/>
</dbReference>